<dbReference type="GO" id="GO:0003677">
    <property type="term" value="F:DNA binding"/>
    <property type="evidence" value="ECO:0007669"/>
    <property type="project" value="InterPro"/>
</dbReference>
<accession>A0A2Z4AEX9</accession>
<dbReference type="InterPro" id="IPR050400">
    <property type="entry name" value="Bact_Cytoskel_RodZ"/>
</dbReference>
<dbReference type="PANTHER" id="PTHR34475:SF1">
    <property type="entry name" value="CYTOSKELETON PROTEIN RODZ"/>
    <property type="match status" value="1"/>
</dbReference>
<keyword evidence="2" id="KW-0472">Membrane</keyword>
<dbReference type="Gene3D" id="1.10.260.40">
    <property type="entry name" value="lambda repressor-like DNA-binding domains"/>
    <property type="match status" value="1"/>
</dbReference>
<feature type="region of interest" description="Disordered" evidence="1">
    <location>
        <begin position="96"/>
        <end position="119"/>
    </location>
</feature>
<dbReference type="SUPFAM" id="SSF47413">
    <property type="entry name" value="lambda repressor-like DNA-binding domains"/>
    <property type="match status" value="1"/>
</dbReference>
<dbReference type="InterPro" id="IPR010982">
    <property type="entry name" value="Lambda_DNA-bd_dom_sf"/>
</dbReference>
<evidence type="ECO:0000256" key="1">
    <source>
        <dbReference type="SAM" id="MobiDB-lite"/>
    </source>
</evidence>
<keyword evidence="2" id="KW-1133">Transmembrane helix</keyword>
<dbReference type="PANTHER" id="PTHR34475">
    <property type="match status" value="1"/>
</dbReference>
<dbReference type="KEGG" id="mtar:DF168_01950"/>
<dbReference type="CDD" id="cd00093">
    <property type="entry name" value="HTH_XRE"/>
    <property type="match status" value="1"/>
</dbReference>
<reference evidence="3 4" key="1">
    <citation type="submission" date="2018-06" db="EMBL/GenBank/DDBJ databases">
        <title>Draft Genome Sequence of a Novel Marine Bacterium Related to the Verrucomicrobia.</title>
        <authorList>
            <person name="Vosseberg J."/>
            <person name="Martijn J."/>
            <person name="Ettema T.J.G."/>
        </authorList>
    </citation>
    <scope>NUCLEOTIDE SEQUENCE [LARGE SCALE GENOMIC DNA]</scope>
    <source>
        <strain evidence="3">TARA_B100001123</strain>
    </source>
</reference>
<dbReference type="AlphaFoldDB" id="A0A2Z4AEX9"/>
<keyword evidence="2" id="KW-0812">Transmembrane</keyword>
<dbReference type="InterPro" id="IPR001387">
    <property type="entry name" value="Cro/C1-type_HTH"/>
</dbReference>
<protein>
    <recommendedName>
        <fullName evidence="5">Cytoskeleton protein RodZ</fullName>
    </recommendedName>
</protein>
<gene>
    <name evidence="3" type="ORF">DF168_01950</name>
</gene>
<sequence length="261" mass="28455">MQNIGEKLEEARKRQGISIREASDVTKIRSDYLLAFENNSLDLSLPDVYIRGFLRNYSTFLKLDAGQIITDFDALGLSQGKESQKNLHDLLGRMDLPEASAGSGSSDNNDAESAPKTQSPTNRTLYYKVALISGCVLIVILLITLLVNLVLSQKGPEINPELQHSAILNGNDPTNPPEADAQGVDQEEITLIALDDVNVVVRQKLDNKELFSGSIQKGEPITVIKYGPVRISFLEGDNLIVEKGGQKFSMGKSGPGTRSLD</sequence>
<evidence type="ECO:0000313" key="4">
    <source>
        <dbReference type="Proteomes" id="UP000247465"/>
    </source>
</evidence>
<proteinExistence type="predicted"/>
<feature type="transmembrane region" description="Helical" evidence="2">
    <location>
        <begin position="125"/>
        <end position="151"/>
    </location>
</feature>
<organism evidence="3 4">
    <name type="scientific">Candidatus Moanibacter tarae</name>
    <dbReference type="NCBI Taxonomy" id="2200854"/>
    <lineage>
        <taxon>Bacteria</taxon>
        <taxon>Pseudomonadati</taxon>
        <taxon>Verrucomicrobiota</taxon>
        <taxon>Opitutia</taxon>
        <taxon>Puniceicoccales</taxon>
        <taxon>Puniceicoccales incertae sedis</taxon>
        <taxon>Candidatus Moanibacter</taxon>
    </lineage>
</organism>
<dbReference type="Proteomes" id="UP000247465">
    <property type="component" value="Chromosome"/>
</dbReference>
<evidence type="ECO:0008006" key="5">
    <source>
        <dbReference type="Google" id="ProtNLM"/>
    </source>
</evidence>
<dbReference type="EMBL" id="CP029803">
    <property type="protein sequence ID" value="AWT60731.1"/>
    <property type="molecule type" value="Genomic_DNA"/>
</dbReference>
<name>A0A2Z4AEX9_9BACT</name>
<evidence type="ECO:0000313" key="3">
    <source>
        <dbReference type="EMBL" id="AWT60731.1"/>
    </source>
</evidence>
<dbReference type="Pfam" id="PF13413">
    <property type="entry name" value="HTH_25"/>
    <property type="match status" value="1"/>
</dbReference>
<evidence type="ECO:0000256" key="2">
    <source>
        <dbReference type="SAM" id="Phobius"/>
    </source>
</evidence>